<evidence type="ECO:0000256" key="1">
    <source>
        <dbReference type="SAM" id="MobiDB-lite"/>
    </source>
</evidence>
<keyword evidence="3" id="KW-1185">Reference proteome</keyword>
<dbReference type="HOGENOM" id="CLU_018775_0_0_1"/>
<feature type="region of interest" description="Disordered" evidence="1">
    <location>
        <begin position="573"/>
        <end position="592"/>
    </location>
</feature>
<evidence type="ECO:0000313" key="3">
    <source>
        <dbReference type="Proteomes" id="UP000001429"/>
    </source>
</evidence>
<dbReference type="AlphaFoldDB" id="C4YQ12"/>
<reference evidence="2 3" key="1">
    <citation type="journal article" date="2009" name="Nature">
        <title>Evolution of pathogenicity and sexual reproduction in eight Candida genomes.</title>
        <authorList>
            <person name="Butler G."/>
            <person name="Rasmussen M.D."/>
            <person name="Lin M.F."/>
            <person name="Santos M.A."/>
            <person name="Sakthikumar S."/>
            <person name="Munro C.A."/>
            <person name="Rheinbay E."/>
            <person name="Grabherr M."/>
            <person name="Forche A."/>
            <person name="Reedy J.L."/>
            <person name="Agrafioti I."/>
            <person name="Arnaud M.B."/>
            <person name="Bates S."/>
            <person name="Brown A.J."/>
            <person name="Brunke S."/>
            <person name="Costanzo M.C."/>
            <person name="Fitzpatrick D.A."/>
            <person name="de Groot P.W."/>
            <person name="Harris D."/>
            <person name="Hoyer L.L."/>
            <person name="Hube B."/>
            <person name="Klis F.M."/>
            <person name="Kodira C."/>
            <person name="Lennard N."/>
            <person name="Logue M.E."/>
            <person name="Martin R."/>
            <person name="Neiman A.M."/>
            <person name="Nikolaou E."/>
            <person name="Quail M.A."/>
            <person name="Quinn J."/>
            <person name="Santos M.C."/>
            <person name="Schmitzberger F.F."/>
            <person name="Sherlock G."/>
            <person name="Shah P."/>
            <person name="Silverstein K.A."/>
            <person name="Skrzypek M.S."/>
            <person name="Soll D."/>
            <person name="Staggs R."/>
            <person name="Stansfield I."/>
            <person name="Stumpf M.P."/>
            <person name="Sudbery P.E."/>
            <person name="Srikantha T."/>
            <person name="Zeng Q."/>
            <person name="Berman J."/>
            <person name="Berriman M."/>
            <person name="Heitman J."/>
            <person name="Gow N.A."/>
            <person name="Lorenz M.C."/>
            <person name="Birren B.W."/>
            <person name="Kellis M."/>
            <person name="Cuomo C.A."/>
        </authorList>
    </citation>
    <scope>NUCLEOTIDE SEQUENCE [LARGE SCALE GENOMIC DNA]</scope>
    <source>
        <strain evidence="2 3">WO-1</strain>
    </source>
</reference>
<feature type="compositionally biased region" description="Polar residues" evidence="1">
    <location>
        <begin position="576"/>
        <end position="588"/>
    </location>
</feature>
<sequence length="875" mass="104290">MSNISSIFGKQVTKNTEQLFYTRIRHINCNNNIKDHLSRLSSLQIKSCHYFSTDNSRIQQVYSPTCFDWISRTDQDENVHSWQNNYFSSRFSRNNIPIKNKYASLPFQQQQFIEEMVELIKSGKPILDKVLGNQLLPELIAIIIDKSFENCPSMPSTSTGLEIPYFKTANKIHYDIPYYNFINSRIPILYELIKINEVENDGSSTLLYPYRIWLYYHMNDLESMKQLQKKIDIMINNQQLNEKTILYYLSTFINNYEIIEFKKNFHKLIINTQYNLSNSLINSLTPNLIGHDCLFEHLFFIYQLWMNSPKCQPPSIKTISLLLLEFYRFGTNHELKEFKRLIKKYQHQHNMEYYDHYLIQSIDYQYEIINREYLSFTKNITEEDLQFIESIAPKMENYTSIGVGVGDDDNDYENVIEFYHRWLYFMIRYSKNMDNINFIFKLYKNSIATTTATNSDNNNNNDQFFLPPRFFKILLDYYVKHDQFIPMLQLIEASKTSIPYDPSYLILIAKTFIYSYSRFAPQFIDRLNGWIGKSSFQLKKSWSPFHPYRIYEPLNRIKYNDPQWEEFRYDKRSKGNRYNNNPNNESDSQLQQQQQIEFRVNRGFENLINRGIRPDINLLLETFKFTTNDLNYRLKIKSLMMETRQYNHKNSKFMELISLNHPSLQQEDLLRYYITNSSSQLNDSHKFLFIKMLIDYELYEEAQILINSIDDDANVNSIPPNNQGSNLLDKYKMLKLILQLKIYVLTDQFELIIDSLNKFAIHEKQIYLTPYLLDQTLLIENMLFKKLRSIQKSSTTTTTTNNNNNSLDDVDDQEHLSSSSSLLLLGEGKKSLMKLRHFIGDVKLMLENDENEIMELIDKTIYILNQWKDNNNNNR</sequence>
<dbReference type="OrthoDB" id="4015271at2759"/>
<name>C4YQ12_CANAW</name>
<dbReference type="EMBL" id="CM000310">
    <property type="protein sequence ID" value="EEQ44301.1"/>
    <property type="molecule type" value="Genomic_DNA"/>
</dbReference>
<accession>C4YQ12</accession>
<protein>
    <submittedName>
        <fullName evidence="2">Uncharacterized protein</fullName>
    </submittedName>
</protein>
<dbReference type="Proteomes" id="UP000001429">
    <property type="component" value="Chromosome 3"/>
</dbReference>
<organism evidence="2 3">
    <name type="scientific">Candida albicans (strain WO-1)</name>
    <name type="common">Yeast</name>
    <dbReference type="NCBI Taxonomy" id="294748"/>
    <lineage>
        <taxon>Eukaryota</taxon>
        <taxon>Fungi</taxon>
        <taxon>Dikarya</taxon>
        <taxon>Ascomycota</taxon>
        <taxon>Saccharomycotina</taxon>
        <taxon>Pichiomycetes</taxon>
        <taxon>Debaryomycetaceae</taxon>
        <taxon>Candida/Lodderomyces clade</taxon>
        <taxon>Candida</taxon>
    </lineage>
</organism>
<dbReference type="VEuPathDB" id="FungiDB:CAWG_02566"/>
<proteinExistence type="predicted"/>
<feature type="region of interest" description="Disordered" evidence="1">
    <location>
        <begin position="794"/>
        <end position="813"/>
    </location>
</feature>
<feature type="compositionally biased region" description="Low complexity" evidence="1">
    <location>
        <begin position="794"/>
        <end position="806"/>
    </location>
</feature>
<evidence type="ECO:0000313" key="2">
    <source>
        <dbReference type="EMBL" id="EEQ44301.1"/>
    </source>
</evidence>
<gene>
    <name evidence="2" type="ORF">CAWG_02566</name>
</gene>
<dbReference type="PaxDb" id="5476-C4YQ12"/>
<dbReference type="OMA" id="PYYNFIN"/>